<dbReference type="Gene3D" id="1.20.1280.290">
    <property type="match status" value="1"/>
</dbReference>
<evidence type="ECO:0000256" key="1">
    <source>
        <dbReference type="ARBA" id="ARBA00004141"/>
    </source>
</evidence>
<proteinExistence type="predicted"/>
<dbReference type="PANTHER" id="PTHR14856">
    <property type="entry name" value="PQ-LOOP REPEAT-CONTAINING PROTEIN 1-LIKE PROTEIN"/>
    <property type="match status" value="1"/>
</dbReference>
<gene>
    <name evidence="7" type="ORF">FPOA_10103</name>
</gene>
<dbReference type="STRING" id="36050.A0A1B8AD45"/>
<comment type="caution">
    <text evidence="7">The sequence shown here is derived from an EMBL/GenBank/DDBJ whole genome shotgun (WGS) entry which is preliminary data.</text>
</comment>
<organism evidence="7 8">
    <name type="scientific">Fusarium poae</name>
    <dbReference type="NCBI Taxonomy" id="36050"/>
    <lineage>
        <taxon>Eukaryota</taxon>
        <taxon>Fungi</taxon>
        <taxon>Dikarya</taxon>
        <taxon>Ascomycota</taxon>
        <taxon>Pezizomycotina</taxon>
        <taxon>Sordariomycetes</taxon>
        <taxon>Hypocreomycetidae</taxon>
        <taxon>Hypocreales</taxon>
        <taxon>Nectriaceae</taxon>
        <taxon>Fusarium</taxon>
    </lineage>
</organism>
<evidence type="ECO:0000256" key="4">
    <source>
        <dbReference type="ARBA" id="ARBA00023136"/>
    </source>
</evidence>
<dbReference type="GO" id="GO:0045332">
    <property type="term" value="P:phospholipid translocation"/>
    <property type="evidence" value="ECO:0007669"/>
    <property type="project" value="TreeGrafter"/>
</dbReference>
<evidence type="ECO:0000256" key="2">
    <source>
        <dbReference type="ARBA" id="ARBA00022692"/>
    </source>
</evidence>
<dbReference type="GO" id="GO:0042147">
    <property type="term" value="P:retrograde transport, endosome to Golgi"/>
    <property type="evidence" value="ECO:0007669"/>
    <property type="project" value="TreeGrafter"/>
</dbReference>
<feature type="transmembrane region" description="Helical" evidence="6">
    <location>
        <begin position="134"/>
        <end position="153"/>
    </location>
</feature>
<dbReference type="GO" id="GO:0005829">
    <property type="term" value="C:cytosol"/>
    <property type="evidence" value="ECO:0007669"/>
    <property type="project" value="GOC"/>
</dbReference>
<evidence type="ECO:0000313" key="7">
    <source>
        <dbReference type="EMBL" id="OBS18376.1"/>
    </source>
</evidence>
<name>A0A1B8AD45_FUSPO</name>
<keyword evidence="2 6" id="KW-0812">Transmembrane</keyword>
<feature type="transmembrane region" description="Helical" evidence="6">
    <location>
        <begin position="12"/>
        <end position="30"/>
    </location>
</feature>
<feature type="compositionally biased region" description="Acidic residues" evidence="5">
    <location>
        <begin position="477"/>
        <end position="490"/>
    </location>
</feature>
<feature type="compositionally biased region" description="Polar residues" evidence="5">
    <location>
        <begin position="518"/>
        <end position="528"/>
    </location>
</feature>
<dbReference type="Pfam" id="PF04193">
    <property type="entry name" value="PQ-loop"/>
    <property type="match status" value="1"/>
</dbReference>
<dbReference type="PANTHER" id="PTHR14856:SF9">
    <property type="entry name" value="PQ-LOOP REPEAT-CONTAINING PROTEIN 1"/>
    <property type="match status" value="1"/>
</dbReference>
<keyword evidence="3 6" id="KW-1133">Transmembrane helix</keyword>
<evidence type="ECO:0000256" key="3">
    <source>
        <dbReference type="ARBA" id="ARBA00022989"/>
    </source>
</evidence>
<evidence type="ECO:0000313" key="8">
    <source>
        <dbReference type="Proteomes" id="UP000091967"/>
    </source>
</evidence>
<dbReference type="GO" id="GO:0016020">
    <property type="term" value="C:membrane"/>
    <property type="evidence" value="ECO:0007669"/>
    <property type="project" value="UniProtKB-SubCell"/>
</dbReference>
<accession>A0A1B8AD45</accession>
<evidence type="ECO:0000256" key="5">
    <source>
        <dbReference type="SAM" id="MobiDB-lite"/>
    </source>
</evidence>
<evidence type="ECO:0008006" key="9">
    <source>
        <dbReference type="Google" id="ProtNLM"/>
    </source>
</evidence>
<feature type="transmembrane region" description="Helical" evidence="6">
    <location>
        <begin position="42"/>
        <end position="62"/>
    </location>
</feature>
<comment type="subcellular location">
    <subcellularLocation>
        <location evidence="1">Membrane</location>
        <topology evidence="1">Multi-pass membrane protein</topology>
    </subcellularLocation>
</comment>
<keyword evidence="8" id="KW-1185">Reference proteome</keyword>
<dbReference type="AlphaFoldDB" id="A0A1B8AD45"/>
<dbReference type="GO" id="GO:0005768">
    <property type="term" value="C:endosome"/>
    <property type="evidence" value="ECO:0007669"/>
    <property type="project" value="TreeGrafter"/>
</dbReference>
<sequence length="642" mass="70300">MADSLIGWVMELTAWVAPFFIVMSPILSYADQIVSMYRNKTSAGFSLDIPLIMLVASLLRIFYWPQAQYDTSLLLQSLLMVVVQVALLKVALDFRPPPPTKGGDAGLPFAGTDDSLMGFQRPYNFWQWRSPRRYWQAIMYFAAALVVLELLLSQMPGLYAVYANAIGCIGLGVEATLPIPQILINARTKSSKGLRLSVLAAWIGGDTMKLFWFFTSKSEIPWSFKISGMFQASCDFFLGFQYLIYNTNTAEEAQIKEHPMVEWETPKATTRSHSRIIQQAFYYVFIFSKTKSTPKMAPASNVKANYKTYEAQARMVRAIVAAHPEIKWNYKEIAACYGSDMTDHALNHRFRKVRASTNIISIARAQGFDIKDLTTDENLLPSTQQAIDKNNIAKYFGQSTTDGIQFQFRTIKKDAEALRQTANNGGDVAGCLNLGAGTGPNTPSKPTPARGQASRSGKGSKRKSSLPIHPIKRSASDDEDEDDMNFDELDYTPSKRTKTTGRGVTPRTAGRKAAATIAESSAQYPDSESPNEDAPTPTPATVGQFAYAGHGGHTGHANYPVASAPTFAPSASVSSTSIFGDVERKPQASMTAATTATTATGPRDLGIVAFGRSDSSGAFVNDDVLAPPLDDEHYFDWGNGEI</sequence>
<dbReference type="InterPro" id="IPR006603">
    <property type="entry name" value="PQ-loop_rpt"/>
</dbReference>
<reference evidence="7 8" key="1">
    <citation type="submission" date="2016-06" db="EMBL/GenBank/DDBJ databases">
        <title>Living apart together: crosstalk between the core and supernumerary genomes in a fungal plant pathogen.</title>
        <authorList>
            <person name="Vanheule A."/>
            <person name="Audenaert K."/>
            <person name="Warris S."/>
            <person name="Van De Geest H."/>
            <person name="Schijlen E."/>
            <person name="Hofte M."/>
            <person name="De Saeger S."/>
            <person name="Haesaert G."/>
            <person name="Waalwijk C."/>
            <person name="Van Der Lee T."/>
        </authorList>
    </citation>
    <scope>NUCLEOTIDE SEQUENCE [LARGE SCALE GENOMIC DNA]</scope>
    <source>
        <strain evidence="7 8">2516</strain>
    </source>
</reference>
<feature type="transmembrane region" description="Helical" evidence="6">
    <location>
        <begin position="74"/>
        <end position="92"/>
    </location>
</feature>
<protein>
    <recommendedName>
        <fullName evidence="9">PQ loop repeat protein</fullName>
    </recommendedName>
</protein>
<dbReference type="GO" id="GO:0005802">
    <property type="term" value="C:trans-Golgi network"/>
    <property type="evidence" value="ECO:0007669"/>
    <property type="project" value="TreeGrafter"/>
</dbReference>
<keyword evidence="4 6" id="KW-0472">Membrane</keyword>
<dbReference type="EMBL" id="LYXU01000004">
    <property type="protein sequence ID" value="OBS18376.1"/>
    <property type="molecule type" value="Genomic_DNA"/>
</dbReference>
<dbReference type="Proteomes" id="UP000091967">
    <property type="component" value="Unassembled WGS sequence"/>
</dbReference>
<dbReference type="InterPro" id="IPR052241">
    <property type="entry name" value="SLC66/Scramblase_ANY1"/>
</dbReference>
<feature type="region of interest" description="Disordered" evidence="5">
    <location>
        <begin position="434"/>
        <end position="549"/>
    </location>
</feature>
<feature type="transmembrane region" description="Helical" evidence="6">
    <location>
        <begin position="159"/>
        <end position="184"/>
    </location>
</feature>
<evidence type="ECO:0000256" key="6">
    <source>
        <dbReference type="SAM" id="Phobius"/>
    </source>
</evidence>